<reference evidence="8 9" key="1">
    <citation type="journal article" date="2021" name="bioRxiv">
        <title>Unique metabolic strategies in Hadean analogues reveal hints for primordial physiology.</title>
        <authorList>
            <person name="Nobu M.K."/>
            <person name="Nakai R."/>
            <person name="Tamazawa S."/>
            <person name="Mori H."/>
            <person name="Toyoda A."/>
            <person name="Ijiri A."/>
            <person name="Suzuki S."/>
            <person name="Kurokawa K."/>
            <person name="Kamagata Y."/>
            <person name="Tamaki H."/>
        </authorList>
    </citation>
    <scope>NUCLEOTIDE SEQUENCE [LARGE SCALE GENOMIC DNA]</scope>
    <source>
        <strain evidence="8">BS525</strain>
    </source>
</reference>
<evidence type="ECO:0000256" key="4">
    <source>
        <dbReference type="ARBA" id="ARBA00022917"/>
    </source>
</evidence>
<dbReference type="CDD" id="cd14275">
    <property type="entry name" value="UBA_EF-Ts"/>
    <property type="match status" value="1"/>
</dbReference>
<dbReference type="Gene3D" id="1.10.8.10">
    <property type="entry name" value="DNA helicase RuvA subunit, C-terminal domain"/>
    <property type="match status" value="1"/>
</dbReference>
<evidence type="ECO:0000313" key="9">
    <source>
        <dbReference type="Proteomes" id="UP000811545"/>
    </source>
</evidence>
<keyword evidence="6" id="KW-0963">Cytoplasm</keyword>
<dbReference type="Gene3D" id="1.10.286.20">
    <property type="match status" value="1"/>
</dbReference>
<evidence type="ECO:0000256" key="3">
    <source>
        <dbReference type="ARBA" id="ARBA00022768"/>
    </source>
</evidence>
<evidence type="ECO:0000256" key="2">
    <source>
        <dbReference type="ARBA" id="ARBA00016956"/>
    </source>
</evidence>
<dbReference type="Gene3D" id="3.30.479.20">
    <property type="entry name" value="Elongation factor Ts, dimerisation domain"/>
    <property type="match status" value="1"/>
</dbReference>
<feature type="region of interest" description="Involved in Mg(2+) ion dislocation from EF-Tu" evidence="6">
    <location>
        <begin position="81"/>
        <end position="84"/>
    </location>
</feature>
<dbReference type="InterPro" id="IPR009060">
    <property type="entry name" value="UBA-like_sf"/>
</dbReference>
<dbReference type="InterPro" id="IPR001816">
    <property type="entry name" value="Transl_elong_EFTs/EF1B"/>
</dbReference>
<proteinExistence type="inferred from homology"/>
<comment type="function">
    <text evidence="5 6">Associates with the EF-Tu.GDP complex and induces the exchange of GDP to GTP. It remains bound to the aminoacyl-tRNA.EF-Tu.GTP complex up to the GTP hydrolysis stage on the ribosome.</text>
</comment>
<evidence type="ECO:0000259" key="7">
    <source>
        <dbReference type="Pfam" id="PF00889"/>
    </source>
</evidence>
<comment type="similarity">
    <text evidence="1 6">Belongs to the EF-Ts family.</text>
</comment>
<evidence type="ECO:0000256" key="1">
    <source>
        <dbReference type="ARBA" id="ARBA00005532"/>
    </source>
</evidence>
<dbReference type="GO" id="GO:0003746">
    <property type="term" value="F:translation elongation factor activity"/>
    <property type="evidence" value="ECO:0007669"/>
    <property type="project" value="UniProtKB-UniRule"/>
</dbReference>
<dbReference type="PROSITE" id="PS01126">
    <property type="entry name" value="EF_TS_1"/>
    <property type="match status" value="1"/>
</dbReference>
<keyword evidence="3 6" id="KW-0251">Elongation factor</keyword>
<sequence length="198" mass="22453">MSLDAEMVKQLRDITGAGFLDCKKALIETEGNLDKACELLKQKGLTQALKKMARETKSGIIEAYIHHDKQVGVMLELNCETDFVARTDEFRSLAKEISLQITAMNPVYISRDDVPVEEVKKEKEIFETQARASGKPAQVIEKIALGKLEDYFKNICLLEQPYVKDSTKKVLDLIKDVITKTGENVTIRKFIRMKVNED</sequence>
<dbReference type="SUPFAM" id="SSF46934">
    <property type="entry name" value="UBA-like"/>
    <property type="match status" value="1"/>
</dbReference>
<organism evidence="8 9">
    <name type="scientific">Psychracetigena formicireducens</name>
    <dbReference type="NCBI Taxonomy" id="2986056"/>
    <lineage>
        <taxon>Bacteria</taxon>
        <taxon>Bacillati</taxon>
        <taxon>Candidatus Lithacetigenota</taxon>
        <taxon>Candidatus Psychracetigena</taxon>
    </lineage>
</organism>
<dbReference type="PANTHER" id="PTHR11741:SF0">
    <property type="entry name" value="ELONGATION FACTOR TS, MITOCHONDRIAL"/>
    <property type="match status" value="1"/>
</dbReference>
<evidence type="ECO:0000256" key="6">
    <source>
        <dbReference type="HAMAP-Rule" id="MF_00050"/>
    </source>
</evidence>
<dbReference type="PROSITE" id="PS01127">
    <property type="entry name" value="EF_TS_2"/>
    <property type="match status" value="1"/>
</dbReference>
<accession>A0A9E2BGT8</accession>
<dbReference type="InterPro" id="IPR014039">
    <property type="entry name" value="Transl_elong_EFTs/EF1B_dimer"/>
</dbReference>
<dbReference type="Proteomes" id="UP000811545">
    <property type="component" value="Unassembled WGS sequence"/>
</dbReference>
<evidence type="ECO:0000313" key="8">
    <source>
        <dbReference type="EMBL" id="MBT9144306.1"/>
    </source>
</evidence>
<dbReference type="AlphaFoldDB" id="A0A9E2BGT8"/>
<dbReference type="Pfam" id="PF00889">
    <property type="entry name" value="EF_TS"/>
    <property type="match status" value="1"/>
</dbReference>
<dbReference type="GO" id="GO:0005737">
    <property type="term" value="C:cytoplasm"/>
    <property type="evidence" value="ECO:0007669"/>
    <property type="project" value="UniProtKB-SubCell"/>
</dbReference>
<protein>
    <recommendedName>
        <fullName evidence="2 6">Elongation factor Ts</fullName>
        <shortName evidence="6">EF-Ts</shortName>
    </recommendedName>
</protein>
<dbReference type="HAMAP" id="MF_00050">
    <property type="entry name" value="EF_Ts"/>
    <property type="match status" value="1"/>
</dbReference>
<keyword evidence="4 6" id="KW-0648">Protein biosynthesis</keyword>
<name>A0A9E2BGT8_PSYF1</name>
<gene>
    <name evidence="6 8" type="primary">tsf</name>
    <name evidence="8" type="ORF">DDT42_00138</name>
</gene>
<dbReference type="FunFam" id="1.10.286.20:FF:000001">
    <property type="entry name" value="Elongation factor Ts"/>
    <property type="match status" value="1"/>
</dbReference>
<comment type="subcellular location">
    <subcellularLocation>
        <location evidence="6">Cytoplasm</location>
    </subcellularLocation>
</comment>
<dbReference type="InterPro" id="IPR036402">
    <property type="entry name" value="EF-Ts_dimer_sf"/>
</dbReference>
<comment type="caution">
    <text evidence="8">The sequence shown here is derived from an EMBL/GenBank/DDBJ whole genome shotgun (WGS) entry which is preliminary data.</text>
</comment>
<dbReference type="EMBL" id="QLTW01000003">
    <property type="protein sequence ID" value="MBT9144306.1"/>
    <property type="molecule type" value="Genomic_DNA"/>
</dbReference>
<dbReference type="SUPFAM" id="SSF54713">
    <property type="entry name" value="Elongation factor Ts (EF-Ts), dimerisation domain"/>
    <property type="match status" value="1"/>
</dbReference>
<dbReference type="FunFam" id="1.10.8.10:FF:000001">
    <property type="entry name" value="Elongation factor Ts"/>
    <property type="match status" value="1"/>
</dbReference>
<feature type="domain" description="Translation elongation factor EFTs/EF1B dimerisation" evidence="7">
    <location>
        <begin position="49"/>
        <end position="197"/>
    </location>
</feature>
<dbReference type="PANTHER" id="PTHR11741">
    <property type="entry name" value="ELONGATION FACTOR TS"/>
    <property type="match status" value="1"/>
</dbReference>
<evidence type="ECO:0000256" key="5">
    <source>
        <dbReference type="ARBA" id="ARBA00025453"/>
    </source>
</evidence>
<dbReference type="InterPro" id="IPR018101">
    <property type="entry name" value="Transl_elong_Ts_CS"/>
</dbReference>